<evidence type="ECO:0000313" key="2">
    <source>
        <dbReference type="EMBL" id="SEJ59976.1"/>
    </source>
</evidence>
<proteinExistence type="predicted"/>
<dbReference type="Proteomes" id="UP000199420">
    <property type="component" value="Unassembled WGS sequence"/>
</dbReference>
<organism evidence="2 3">
    <name type="scientific">Frateuria terrea</name>
    <dbReference type="NCBI Taxonomy" id="529704"/>
    <lineage>
        <taxon>Bacteria</taxon>
        <taxon>Pseudomonadati</taxon>
        <taxon>Pseudomonadota</taxon>
        <taxon>Gammaproteobacteria</taxon>
        <taxon>Lysobacterales</taxon>
        <taxon>Rhodanobacteraceae</taxon>
        <taxon>Frateuria</taxon>
    </lineage>
</organism>
<dbReference type="RefSeq" id="WP_091338901.1">
    <property type="nucleotide sequence ID" value="NZ_FNYC01000018.1"/>
</dbReference>
<sequence>MKLPYFKLKDALGEVRDGFAFGDKSDKLSSVSKLIGKTAANVGMLAVELGVEAVKRAPEVAGKMAKDNLDSKEHLMTPEQVEKHREMILRGEEAERRRLEKEQAEREVDAG</sequence>
<dbReference type="AlphaFoldDB" id="A0A1H7A4Y3"/>
<evidence type="ECO:0000256" key="1">
    <source>
        <dbReference type="SAM" id="MobiDB-lite"/>
    </source>
</evidence>
<feature type="region of interest" description="Disordered" evidence="1">
    <location>
        <begin position="92"/>
        <end position="111"/>
    </location>
</feature>
<reference evidence="2 3" key="1">
    <citation type="submission" date="2016-10" db="EMBL/GenBank/DDBJ databases">
        <authorList>
            <person name="de Groot N.N."/>
        </authorList>
    </citation>
    <scope>NUCLEOTIDE SEQUENCE [LARGE SCALE GENOMIC DNA]</scope>
    <source>
        <strain evidence="2 3">DSM 26515</strain>
    </source>
</reference>
<name>A0A1H7A4Y3_9GAMM</name>
<gene>
    <name evidence="2" type="ORF">SAMN04487997_0306</name>
</gene>
<dbReference type="EMBL" id="FNYC01000018">
    <property type="protein sequence ID" value="SEJ59976.1"/>
    <property type="molecule type" value="Genomic_DNA"/>
</dbReference>
<accession>A0A1H7A4Y3</accession>
<protein>
    <submittedName>
        <fullName evidence="2">Uncharacterized protein</fullName>
    </submittedName>
</protein>
<keyword evidence="3" id="KW-1185">Reference proteome</keyword>
<evidence type="ECO:0000313" key="3">
    <source>
        <dbReference type="Proteomes" id="UP000199420"/>
    </source>
</evidence>
<feature type="region of interest" description="Disordered" evidence="1">
    <location>
        <begin position="64"/>
        <end position="86"/>
    </location>
</feature>